<evidence type="ECO:0000313" key="2">
    <source>
        <dbReference type="EMBL" id="SPJ70698.1"/>
    </source>
</evidence>
<feature type="region of interest" description="Disordered" evidence="1">
    <location>
        <begin position="1"/>
        <end position="25"/>
    </location>
</feature>
<proteinExistence type="predicted"/>
<gene>
    <name evidence="2" type="ORF">FTOL_00426</name>
</gene>
<feature type="region of interest" description="Disordered" evidence="1">
    <location>
        <begin position="43"/>
        <end position="65"/>
    </location>
</feature>
<sequence length="65" mass="7198">MPPNIKITESSSPQSQARKQMEDNGRIRDWLLDPGLNIQGRLLAGPAQPQASEKNSTELHPKAHL</sequence>
<feature type="compositionally biased region" description="Basic and acidic residues" evidence="1">
    <location>
        <begin position="55"/>
        <end position="65"/>
    </location>
</feature>
<dbReference type="EMBL" id="ONZP01000019">
    <property type="protein sequence ID" value="SPJ70698.1"/>
    <property type="molecule type" value="Genomic_DNA"/>
</dbReference>
<reference evidence="2" key="1">
    <citation type="submission" date="2018-03" db="EMBL/GenBank/DDBJ databases">
        <authorList>
            <person name="Guldener U."/>
        </authorList>
    </citation>
    <scope>NUCLEOTIDE SEQUENCE</scope>
</reference>
<comment type="caution">
    <text evidence="2">The sequence shown here is derived from an EMBL/GenBank/DDBJ whole genome shotgun (WGS) entry which is preliminary data.</text>
</comment>
<protein>
    <submittedName>
        <fullName evidence="2">Uncharacterized protein</fullName>
    </submittedName>
</protein>
<organism evidence="2 3">
    <name type="scientific">Fusarium torulosum</name>
    <dbReference type="NCBI Taxonomy" id="33205"/>
    <lineage>
        <taxon>Eukaryota</taxon>
        <taxon>Fungi</taxon>
        <taxon>Dikarya</taxon>
        <taxon>Ascomycota</taxon>
        <taxon>Pezizomycotina</taxon>
        <taxon>Sordariomycetes</taxon>
        <taxon>Hypocreomycetidae</taxon>
        <taxon>Hypocreales</taxon>
        <taxon>Nectriaceae</taxon>
        <taxon>Fusarium</taxon>
    </lineage>
</organism>
<evidence type="ECO:0000313" key="3">
    <source>
        <dbReference type="Proteomes" id="UP001187734"/>
    </source>
</evidence>
<name>A0AAE8LYC7_9HYPO</name>
<accession>A0AAE8LYC7</accession>
<keyword evidence="3" id="KW-1185">Reference proteome</keyword>
<dbReference type="Proteomes" id="UP001187734">
    <property type="component" value="Unassembled WGS sequence"/>
</dbReference>
<dbReference type="AlphaFoldDB" id="A0AAE8LYC7"/>
<evidence type="ECO:0000256" key="1">
    <source>
        <dbReference type="SAM" id="MobiDB-lite"/>
    </source>
</evidence>
<feature type="compositionally biased region" description="Polar residues" evidence="1">
    <location>
        <begin position="7"/>
        <end position="18"/>
    </location>
</feature>